<keyword evidence="3 9" id="KW-0227">DNA damage</keyword>
<accession>A0A9D1MLT2</accession>
<dbReference type="HAMAP" id="MF_00969">
    <property type="entry name" value="TRCF"/>
    <property type="match status" value="1"/>
</dbReference>
<evidence type="ECO:0000256" key="4">
    <source>
        <dbReference type="ARBA" id="ARBA00022801"/>
    </source>
</evidence>
<organism evidence="12 13">
    <name type="scientific">Candidatus Caccalectryoclostridium excrementigallinarum</name>
    <dbReference type="NCBI Taxonomy" id="2840710"/>
    <lineage>
        <taxon>Bacteria</taxon>
        <taxon>Bacillati</taxon>
        <taxon>Bacillota</taxon>
        <taxon>Clostridia</taxon>
        <taxon>Christensenellales</taxon>
        <taxon>Christensenellaceae</taxon>
        <taxon>Christensenellaceae incertae sedis</taxon>
        <taxon>Candidatus Caccalectryoclostridium</taxon>
    </lineage>
</organism>
<evidence type="ECO:0000256" key="5">
    <source>
        <dbReference type="ARBA" id="ARBA00022806"/>
    </source>
</evidence>
<feature type="domain" description="Helicase ATP-binding" evidence="10">
    <location>
        <begin position="617"/>
        <end position="778"/>
    </location>
</feature>
<dbReference type="InterPro" id="IPR037235">
    <property type="entry name" value="TRCF-like_C_D7"/>
</dbReference>
<keyword evidence="2 9" id="KW-0547">Nucleotide-binding</keyword>
<protein>
    <recommendedName>
        <fullName evidence="9">Transcription-repair-coupling factor</fullName>
        <shortName evidence="9">TRCF</shortName>
        <ecNumber evidence="9">3.6.4.-</ecNumber>
    </recommendedName>
</protein>
<reference evidence="12" key="2">
    <citation type="journal article" date="2021" name="PeerJ">
        <title>Extensive microbial diversity within the chicken gut microbiome revealed by metagenomics and culture.</title>
        <authorList>
            <person name="Gilroy R."/>
            <person name="Ravi A."/>
            <person name="Getino M."/>
            <person name="Pursley I."/>
            <person name="Horton D.L."/>
            <person name="Alikhan N.F."/>
            <person name="Baker D."/>
            <person name="Gharbi K."/>
            <person name="Hall N."/>
            <person name="Watson M."/>
            <person name="Adriaenssens E.M."/>
            <person name="Foster-Nyarko E."/>
            <person name="Jarju S."/>
            <person name="Secka A."/>
            <person name="Antonio M."/>
            <person name="Oren A."/>
            <person name="Chaudhuri R.R."/>
            <person name="La Ragione R."/>
            <person name="Hildebrand F."/>
            <person name="Pallen M.J."/>
        </authorList>
    </citation>
    <scope>NUCLEOTIDE SEQUENCE</scope>
    <source>
        <strain evidence="12">9366</strain>
    </source>
</reference>
<dbReference type="GO" id="GO:0000716">
    <property type="term" value="P:transcription-coupled nucleotide-excision repair, DNA damage recognition"/>
    <property type="evidence" value="ECO:0007669"/>
    <property type="project" value="UniProtKB-UniRule"/>
</dbReference>
<dbReference type="GO" id="GO:0016787">
    <property type="term" value="F:hydrolase activity"/>
    <property type="evidence" value="ECO:0007669"/>
    <property type="project" value="UniProtKB-KW"/>
</dbReference>
<evidence type="ECO:0000256" key="7">
    <source>
        <dbReference type="ARBA" id="ARBA00023125"/>
    </source>
</evidence>
<dbReference type="GO" id="GO:0006355">
    <property type="term" value="P:regulation of DNA-templated transcription"/>
    <property type="evidence" value="ECO:0007669"/>
    <property type="project" value="UniProtKB-UniRule"/>
</dbReference>
<dbReference type="Pfam" id="PF03461">
    <property type="entry name" value="TRCF"/>
    <property type="match status" value="1"/>
</dbReference>
<evidence type="ECO:0000256" key="8">
    <source>
        <dbReference type="ARBA" id="ARBA00023204"/>
    </source>
</evidence>
<dbReference type="Proteomes" id="UP000824145">
    <property type="component" value="Unassembled WGS sequence"/>
</dbReference>
<dbReference type="SUPFAM" id="SSF143517">
    <property type="entry name" value="TRCF domain-like"/>
    <property type="match status" value="1"/>
</dbReference>
<dbReference type="EC" id="3.6.4.-" evidence="9"/>
<keyword evidence="8 9" id="KW-0234">DNA repair</keyword>
<dbReference type="Gene3D" id="2.40.10.170">
    <property type="match status" value="1"/>
</dbReference>
<evidence type="ECO:0000256" key="9">
    <source>
        <dbReference type="HAMAP-Rule" id="MF_00969"/>
    </source>
</evidence>
<dbReference type="GO" id="GO:0005737">
    <property type="term" value="C:cytoplasm"/>
    <property type="evidence" value="ECO:0007669"/>
    <property type="project" value="UniProtKB-SubCell"/>
</dbReference>
<dbReference type="SMART" id="SM00490">
    <property type="entry name" value="HELICc"/>
    <property type="match status" value="1"/>
</dbReference>
<dbReference type="PROSITE" id="PS51192">
    <property type="entry name" value="HELICASE_ATP_BIND_1"/>
    <property type="match status" value="1"/>
</dbReference>
<dbReference type="Gene3D" id="3.30.2060.10">
    <property type="entry name" value="Penicillin-binding protein 1b domain"/>
    <property type="match status" value="1"/>
</dbReference>
<evidence type="ECO:0000259" key="11">
    <source>
        <dbReference type="PROSITE" id="PS51194"/>
    </source>
</evidence>
<dbReference type="GO" id="GO:0003684">
    <property type="term" value="F:damaged DNA binding"/>
    <property type="evidence" value="ECO:0007669"/>
    <property type="project" value="InterPro"/>
</dbReference>
<dbReference type="NCBIfam" id="TIGR00580">
    <property type="entry name" value="mfd"/>
    <property type="match status" value="1"/>
</dbReference>
<dbReference type="PANTHER" id="PTHR47964">
    <property type="entry name" value="ATP-DEPENDENT DNA HELICASE HOMOLOG RECG, CHLOROPLASTIC"/>
    <property type="match status" value="1"/>
</dbReference>
<dbReference type="CDD" id="cd17991">
    <property type="entry name" value="DEXHc_TRCF"/>
    <property type="match status" value="1"/>
</dbReference>
<dbReference type="PANTHER" id="PTHR47964:SF1">
    <property type="entry name" value="ATP-DEPENDENT DNA HELICASE HOMOLOG RECG, CHLOROPLASTIC"/>
    <property type="match status" value="1"/>
</dbReference>
<dbReference type="Gene3D" id="3.40.50.300">
    <property type="entry name" value="P-loop containing nucleotide triphosphate hydrolases"/>
    <property type="match status" value="2"/>
</dbReference>
<evidence type="ECO:0000256" key="2">
    <source>
        <dbReference type="ARBA" id="ARBA00022741"/>
    </source>
</evidence>
<keyword evidence="5" id="KW-0347">Helicase</keyword>
<proteinExistence type="inferred from homology"/>
<dbReference type="InterPro" id="IPR011545">
    <property type="entry name" value="DEAD/DEAH_box_helicase_dom"/>
</dbReference>
<comment type="subcellular location">
    <subcellularLocation>
        <location evidence="9">Cytoplasm</location>
    </subcellularLocation>
</comment>
<dbReference type="AlphaFoldDB" id="A0A9D1MLT2"/>
<dbReference type="InterPro" id="IPR005118">
    <property type="entry name" value="TRCF_C"/>
</dbReference>
<gene>
    <name evidence="9 12" type="primary">mfd</name>
    <name evidence="12" type="ORF">IAB07_01435</name>
</gene>
<dbReference type="InterPro" id="IPR001650">
    <property type="entry name" value="Helicase_C-like"/>
</dbReference>
<dbReference type="Pfam" id="PF02559">
    <property type="entry name" value="CarD_TRCF_RID"/>
    <property type="match status" value="1"/>
</dbReference>
<sequence>MELSDLLDLHALGGDFAELYDFVNAGKSCAVVALGPAERAHIATHLGRPVLYIVSDLPTQNMMYERISSFCAATAILEPKDDLLIYRKAFQRSRIASRLKVLAGIVRGEYDCVITTPQAAAEFYPAPERLLSHILKIETGGSYELTQLTDKLAEMGYSREERADEKASFSLAGDTLVIFPPDEDLPVRISFWDDEVESIKLYDPESMMTIAEKKEIEIFPCNDLLLSEKEWSAALAKARAASAKGRASSSERRESIIADLTAAGASDQGGQWLLPVYLDTRSSLAAYLPKETLVALEEDGLITEKLRLYAEEHRARVKALSEDGEALSAHEKILSDAEGLKSMIAPFVKAAFYSITSTARLFEPQRIFKLRCSPLADYTLNYKTLYSDLRNFRNGGFNVVLCMGDERTARTVCDSLNDEEILCHFEKQPSAGAAIHVTPLKLARGICYPGCKLAVIGREDIIRRSSAQASARTRAAFSVPKLGDYVVHDVHGIGRCVGIRRMTIRDAERDYIAIEYAGGAMLYVPIDQTERLSRYSGGEKAPRLSKLGGKDFEKLKESVKKSLRAMALDLVKLYAERMQSSGFKYSPDTSIQTEFEQSFEYEDTPDQTRATQEIKADMERGIVMDRLLCGDVGYGKTEVALRAVFKTVTDGKSAVILAPTTVLARQHYNTASARFAPYGLKVELLTRFQSKEEIKASLDRLATGKSLIAVATHRILGKDVRFHDLGLLVLDEEQRFGVEQKEKLKLVKKNVNVLTLSATPIPRTLNMALTGIRDISVLETPPKNRLPVQTYVTELTDALLKDAVSREIARGGQTYVLFNRVQGIERMAAKIAELVPEARIVVGHGQMDAVTLEDGLRAFYNKQANVLVCTTIIENGIDVEGANTLIVCGADKLGLAQLYQLRGRVGRRDRMAYAYFTTEPGQVLTTDAVKRLKSLMDYTELGSGFKIAMRDLEIRGAGNVLGREQHGHIEKVGYDMYCKLLQECVDELRGRSGSDVAAEVTVDLDAYLDSRYIADVDDKLKVYREISELSSREEANALLEKLARTYGKPPKELENLVTIGLIRTLACRVGVEKVNISERVGILTFADGRIYRQEGYLEALKGFEKQISVTAEDKPRIVLNKFCGGVKEKTGLAEEILTKIYILTRRFN</sequence>
<dbReference type="PROSITE" id="PS51194">
    <property type="entry name" value="HELICASE_CTER"/>
    <property type="match status" value="1"/>
</dbReference>
<dbReference type="InterPro" id="IPR027417">
    <property type="entry name" value="P-loop_NTPase"/>
</dbReference>
<dbReference type="SUPFAM" id="SSF52540">
    <property type="entry name" value="P-loop containing nucleoside triphosphate hydrolases"/>
    <property type="match status" value="3"/>
</dbReference>
<evidence type="ECO:0000259" key="10">
    <source>
        <dbReference type="PROSITE" id="PS51192"/>
    </source>
</evidence>
<dbReference type="InterPro" id="IPR041471">
    <property type="entry name" value="UvrB_inter"/>
</dbReference>
<comment type="similarity">
    <text evidence="9">In the C-terminal section; belongs to the helicase family. RecG subfamily.</text>
</comment>
<keyword evidence="7 9" id="KW-0238">DNA-binding</keyword>
<dbReference type="InterPro" id="IPR003711">
    <property type="entry name" value="CarD-like/TRCF_RID"/>
</dbReference>
<dbReference type="EMBL" id="DVNJ01000005">
    <property type="protein sequence ID" value="HIU62418.1"/>
    <property type="molecule type" value="Genomic_DNA"/>
</dbReference>
<evidence type="ECO:0000256" key="3">
    <source>
        <dbReference type="ARBA" id="ARBA00022763"/>
    </source>
</evidence>
<reference evidence="12" key="1">
    <citation type="submission" date="2020-10" db="EMBL/GenBank/DDBJ databases">
        <authorList>
            <person name="Gilroy R."/>
        </authorList>
    </citation>
    <scope>NUCLEOTIDE SEQUENCE</scope>
    <source>
        <strain evidence="12">9366</strain>
    </source>
</reference>
<dbReference type="Gene3D" id="3.90.1150.50">
    <property type="entry name" value="Transcription-repair-coupling factor, D7 domain"/>
    <property type="match status" value="1"/>
</dbReference>
<dbReference type="SMART" id="SM00982">
    <property type="entry name" value="TRCF"/>
    <property type="match status" value="1"/>
</dbReference>
<evidence type="ECO:0000256" key="1">
    <source>
        <dbReference type="ARBA" id="ARBA00022490"/>
    </source>
</evidence>
<dbReference type="SMART" id="SM00487">
    <property type="entry name" value="DEXDc"/>
    <property type="match status" value="1"/>
</dbReference>
<keyword evidence="4 9" id="KW-0378">Hydrolase</keyword>
<dbReference type="InterPro" id="IPR004576">
    <property type="entry name" value="Mfd"/>
</dbReference>
<evidence type="ECO:0000313" key="13">
    <source>
        <dbReference type="Proteomes" id="UP000824145"/>
    </source>
</evidence>
<name>A0A9D1MLT2_9FIRM</name>
<dbReference type="Pfam" id="PF17757">
    <property type="entry name" value="UvrB_inter"/>
    <property type="match status" value="1"/>
</dbReference>
<comment type="function">
    <text evidence="9">Couples transcription and DNA repair by recognizing RNA polymerase (RNAP) stalled at DNA lesions. Mediates ATP-dependent release of RNAP and its truncated transcript from the DNA, and recruitment of nucleotide excision repair machinery to the damaged site.</text>
</comment>
<dbReference type="InterPro" id="IPR047112">
    <property type="entry name" value="RecG/Mfd"/>
</dbReference>
<evidence type="ECO:0000313" key="12">
    <source>
        <dbReference type="EMBL" id="HIU62418.1"/>
    </source>
</evidence>
<dbReference type="InterPro" id="IPR014001">
    <property type="entry name" value="Helicase_ATP-bd"/>
</dbReference>
<keyword evidence="1 9" id="KW-0963">Cytoplasm</keyword>
<dbReference type="Pfam" id="PF00271">
    <property type="entry name" value="Helicase_C"/>
    <property type="match status" value="1"/>
</dbReference>
<evidence type="ECO:0000256" key="6">
    <source>
        <dbReference type="ARBA" id="ARBA00022840"/>
    </source>
</evidence>
<dbReference type="GO" id="GO:0005524">
    <property type="term" value="F:ATP binding"/>
    <property type="evidence" value="ECO:0007669"/>
    <property type="project" value="UniProtKB-UniRule"/>
</dbReference>
<dbReference type="Pfam" id="PF00270">
    <property type="entry name" value="DEAD"/>
    <property type="match status" value="1"/>
</dbReference>
<keyword evidence="6 9" id="KW-0067">ATP-binding</keyword>
<comment type="similarity">
    <text evidence="9">In the N-terminal section; belongs to the UvrB family.</text>
</comment>
<feature type="domain" description="Helicase C-terminal" evidence="11">
    <location>
        <begin position="791"/>
        <end position="953"/>
    </location>
</feature>
<comment type="caution">
    <text evidence="12">The sequence shown here is derived from an EMBL/GenBank/DDBJ whole genome shotgun (WGS) entry which is preliminary data.</text>
</comment>
<dbReference type="SMART" id="SM01058">
    <property type="entry name" value="CarD_TRCF"/>
    <property type="match status" value="1"/>
</dbReference>
<dbReference type="GO" id="GO:0003678">
    <property type="term" value="F:DNA helicase activity"/>
    <property type="evidence" value="ECO:0007669"/>
    <property type="project" value="TreeGrafter"/>
</dbReference>
<dbReference type="Gene3D" id="3.40.50.11180">
    <property type="match status" value="1"/>
</dbReference>